<evidence type="ECO:0000313" key="2">
    <source>
        <dbReference type="EMBL" id="KAG1273954.1"/>
    </source>
</evidence>
<name>A0A9P6WRX8_RHIOR</name>
<dbReference type="EMBL" id="JAANQT010012004">
    <property type="protein sequence ID" value="KAG1273954.1"/>
    <property type="molecule type" value="Genomic_DNA"/>
</dbReference>
<dbReference type="Proteomes" id="UP000716291">
    <property type="component" value="Unassembled WGS sequence"/>
</dbReference>
<reference evidence="2" key="1">
    <citation type="journal article" date="2020" name="Microb. Genom.">
        <title>Genetic diversity of clinical and environmental Mucorales isolates obtained from an investigation of mucormycosis cases among solid organ transplant recipients.</title>
        <authorList>
            <person name="Nguyen M.H."/>
            <person name="Kaul D."/>
            <person name="Muto C."/>
            <person name="Cheng S.J."/>
            <person name="Richter R.A."/>
            <person name="Bruno V.M."/>
            <person name="Liu G."/>
            <person name="Beyhan S."/>
            <person name="Sundermann A.J."/>
            <person name="Mounaud S."/>
            <person name="Pasculle A.W."/>
            <person name="Nierman W.C."/>
            <person name="Driscoll E."/>
            <person name="Cumbie R."/>
            <person name="Clancy C.J."/>
            <person name="Dupont C.L."/>
        </authorList>
    </citation>
    <scope>NUCLEOTIDE SEQUENCE</scope>
    <source>
        <strain evidence="2">GL11</strain>
    </source>
</reference>
<evidence type="ECO:0000256" key="1">
    <source>
        <dbReference type="SAM" id="MobiDB-lite"/>
    </source>
</evidence>
<protein>
    <submittedName>
        <fullName evidence="2">Uncharacterized protein</fullName>
    </submittedName>
</protein>
<keyword evidence="3" id="KW-1185">Reference proteome</keyword>
<proteinExistence type="predicted"/>
<evidence type="ECO:0000313" key="3">
    <source>
        <dbReference type="Proteomes" id="UP000716291"/>
    </source>
</evidence>
<feature type="compositionally biased region" description="Low complexity" evidence="1">
    <location>
        <begin position="26"/>
        <end position="36"/>
    </location>
</feature>
<feature type="region of interest" description="Disordered" evidence="1">
    <location>
        <begin position="26"/>
        <end position="56"/>
    </location>
</feature>
<sequence>MPAPVRPDAIAAALVVAQAEGQAIGGDTAPADAAARGQRRGHAAQAQQEQRSGDEVAGLDQPVEQFDGADVQACGSFG</sequence>
<gene>
    <name evidence="2" type="ORF">G6F64_015236</name>
</gene>
<comment type="caution">
    <text evidence="2">The sequence shown here is derived from an EMBL/GenBank/DDBJ whole genome shotgun (WGS) entry which is preliminary data.</text>
</comment>
<accession>A0A9P6WRX8</accession>
<dbReference type="AlphaFoldDB" id="A0A9P6WRX8"/>
<organism evidence="2 3">
    <name type="scientific">Rhizopus oryzae</name>
    <name type="common">Mucormycosis agent</name>
    <name type="synonym">Rhizopus arrhizus var. delemar</name>
    <dbReference type="NCBI Taxonomy" id="64495"/>
    <lineage>
        <taxon>Eukaryota</taxon>
        <taxon>Fungi</taxon>
        <taxon>Fungi incertae sedis</taxon>
        <taxon>Mucoromycota</taxon>
        <taxon>Mucoromycotina</taxon>
        <taxon>Mucoromycetes</taxon>
        <taxon>Mucorales</taxon>
        <taxon>Mucorineae</taxon>
        <taxon>Rhizopodaceae</taxon>
        <taxon>Rhizopus</taxon>
    </lineage>
</organism>